<dbReference type="Proteomes" id="UP000287830">
    <property type="component" value="Unassembled WGS sequence"/>
</dbReference>
<keyword evidence="1" id="KW-1133">Transmembrane helix</keyword>
<proteinExistence type="predicted"/>
<gene>
    <name evidence="2" type="ORF">OEIGOIKO_02009</name>
</gene>
<protein>
    <submittedName>
        <fullName evidence="2">Uncharacterized protein</fullName>
    </submittedName>
</protein>
<evidence type="ECO:0000313" key="2">
    <source>
        <dbReference type="EMBL" id="GCD34280.1"/>
    </source>
</evidence>
<keyword evidence="1" id="KW-0472">Membrane</keyword>
<dbReference type="EMBL" id="BHZC01000001">
    <property type="protein sequence ID" value="GCD34280.1"/>
    <property type="molecule type" value="Genomic_DNA"/>
</dbReference>
<dbReference type="AlphaFoldDB" id="A0A7U9PX59"/>
<reference evidence="2 3" key="1">
    <citation type="submission" date="2018-11" db="EMBL/GenBank/DDBJ databases">
        <title>Whole genome sequence of Streptomyces chrestomyceticus NBRC 13444(T).</title>
        <authorList>
            <person name="Komaki H."/>
            <person name="Tamura T."/>
        </authorList>
    </citation>
    <scope>NUCLEOTIDE SEQUENCE [LARGE SCALE GENOMIC DNA]</scope>
    <source>
        <strain evidence="2 3">NBRC 13444</strain>
    </source>
</reference>
<accession>A0A7U9PX59</accession>
<evidence type="ECO:0000256" key="1">
    <source>
        <dbReference type="SAM" id="Phobius"/>
    </source>
</evidence>
<feature type="transmembrane region" description="Helical" evidence="1">
    <location>
        <begin position="43"/>
        <end position="62"/>
    </location>
</feature>
<comment type="caution">
    <text evidence="2">The sequence shown here is derived from an EMBL/GenBank/DDBJ whole genome shotgun (WGS) entry which is preliminary data.</text>
</comment>
<keyword evidence="1" id="KW-0812">Transmembrane</keyword>
<evidence type="ECO:0000313" key="3">
    <source>
        <dbReference type="Proteomes" id="UP000287830"/>
    </source>
</evidence>
<sequence>MRWSFETRLRLMGVAVFVSLVMGLAVALIVCWNEGPGMAVLKAGATAFLASMTLAVAVIAVLHQ</sequence>
<name>A0A7U9PX59_9ACTN</name>
<organism evidence="2 3">
    <name type="scientific">Streptomyces chrestomyceticus JCM 4735</name>
    <dbReference type="NCBI Taxonomy" id="1306181"/>
    <lineage>
        <taxon>Bacteria</taxon>
        <taxon>Bacillati</taxon>
        <taxon>Actinomycetota</taxon>
        <taxon>Actinomycetes</taxon>
        <taxon>Kitasatosporales</taxon>
        <taxon>Streptomycetaceae</taxon>
        <taxon>Streptomyces</taxon>
    </lineage>
</organism>